<feature type="domain" description="Fe/B12 periplasmic-binding" evidence="1">
    <location>
        <begin position="2"/>
        <end position="287"/>
    </location>
</feature>
<dbReference type="InterPro" id="IPR051030">
    <property type="entry name" value="Vitamin_B12-ABC_binding"/>
</dbReference>
<sequence>MRVVSLLPSCTEILFALGIKPVGVSHSCDHPEAVADIPTITSTVIDYEDHTADEIDAQMQSVDGAVYDLHLDQLAALKPDLVVTQATCDVCAVDATQVHDAVTKLDTEPDVLTLDPHSFSDVIDDIQRVGDAINESETATTLTTELQTTAEQIEATTETAVGTNGRPRTAVLDWTDPPIRAGHWVTEMIERAGGDASFQPAGASEPVSWEQITEYDPEVLVVTPCGFERDRARDAIDDLKQRQGWEKMTAVTDGRVYAVDGNVLFNRPSHRLVDSLEVLQWCLHPEPVGLSDATRNYVSHLARPNRRSI</sequence>
<dbReference type="EMBL" id="QMDW01000001">
    <property type="protein sequence ID" value="RJX51760.1"/>
    <property type="molecule type" value="Genomic_DNA"/>
</dbReference>
<evidence type="ECO:0000313" key="2">
    <source>
        <dbReference type="EMBL" id="RJX51760.1"/>
    </source>
</evidence>
<organism evidence="2 3">
    <name type="scientific">Halonotius pteroides</name>
    <dbReference type="NCBI Taxonomy" id="268735"/>
    <lineage>
        <taxon>Archaea</taxon>
        <taxon>Methanobacteriati</taxon>
        <taxon>Methanobacteriota</taxon>
        <taxon>Stenosarchaea group</taxon>
        <taxon>Halobacteria</taxon>
        <taxon>Halobacteriales</taxon>
        <taxon>Haloferacaceae</taxon>
        <taxon>Halonotius</taxon>
    </lineage>
</organism>
<name>A0A3A6QS61_9EURY</name>
<dbReference type="RefSeq" id="WP_120082470.1">
    <property type="nucleotide sequence ID" value="NZ_QMDW01000001.1"/>
</dbReference>
<protein>
    <submittedName>
        <fullName evidence="2">Cobalamin-binding protein</fullName>
    </submittedName>
</protein>
<dbReference type="PANTHER" id="PTHR42860:SF1">
    <property type="entry name" value="VITAMIN B12-BINDING PROTEIN"/>
    <property type="match status" value="1"/>
</dbReference>
<comment type="caution">
    <text evidence="2">The sequence shown here is derived from an EMBL/GenBank/DDBJ whole genome shotgun (WGS) entry which is preliminary data.</text>
</comment>
<dbReference type="OrthoDB" id="9784at2157"/>
<evidence type="ECO:0000313" key="3">
    <source>
        <dbReference type="Proteomes" id="UP000281564"/>
    </source>
</evidence>
<dbReference type="SUPFAM" id="SSF53807">
    <property type="entry name" value="Helical backbone' metal receptor"/>
    <property type="match status" value="1"/>
</dbReference>
<dbReference type="Gene3D" id="3.40.50.1980">
    <property type="entry name" value="Nitrogenase molybdenum iron protein domain"/>
    <property type="match status" value="2"/>
</dbReference>
<dbReference type="AlphaFoldDB" id="A0A3A6QS61"/>
<evidence type="ECO:0000259" key="1">
    <source>
        <dbReference type="PROSITE" id="PS50983"/>
    </source>
</evidence>
<accession>A0A3A6QS61</accession>
<dbReference type="Pfam" id="PF01497">
    <property type="entry name" value="Peripla_BP_2"/>
    <property type="match status" value="1"/>
</dbReference>
<gene>
    <name evidence="2" type="ORF">DP106_00095</name>
</gene>
<reference evidence="2 3" key="1">
    <citation type="submission" date="2018-06" db="EMBL/GenBank/DDBJ databases">
        <title>Halonotius sp. F13-13 a new haloarchaeeon isolated from a solar saltern from Isla Cristina, Huelva, Spain.</title>
        <authorList>
            <person name="Duran-Viseras A."/>
            <person name="Sanchez-Porro C."/>
            <person name="Ventosa A."/>
        </authorList>
    </citation>
    <scope>NUCLEOTIDE SEQUENCE [LARGE SCALE GENOMIC DNA]</scope>
    <source>
        <strain evidence="2 3">CECT 7525</strain>
    </source>
</reference>
<dbReference type="PANTHER" id="PTHR42860">
    <property type="entry name" value="VITAMIN B12-BINDING PROTEIN"/>
    <property type="match status" value="1"/>
</dbReference>
<dbReference type="PROSITE" id="PS50983">
    <property type="entry name" value="FE_B12_PBP"/>
    <property type="match status" value="1"/>
</dbReference>
<keyword evidence="3" id="KW-1185">Reference proteome</keyword>
<dbReference type="Proteomes" id="UP000281564">
    <property type="component" value="Unassembled WGS sequence"/>
</dbReference>
<proteinExistence type="predicted"/>
<dbReference type="InterPro" id="IPR002491">
    <property type="entry name" value="ABC_transptr_periplasmic_BD"/>
</dbReference>